<proteinExistence type="predicted"/>
<feature type="region of interest" description="Disordered" evidence="1">
    <location>
        <begin position="63"/>
        <end position="116"/>
    </location>
</feature>
<dbReference type="Proteomes" id="UP000275078">
    <property type="component" value="Unassembled WGS sequence"/>
</dbReference>
<feature type="region of interest" description="Disordered" evidence="1">
    <location>
        <begin position="1"/>
        <end position="50"/>
    </location>
</feature>
<reference evidence="2 3" key="1">
    <citation type="journal article" date="2018" name="Nat. Ecol. Evol.">
        <title>Pezizomycetes genomes reveal the molecular basis of ectomycorrhizal truffle lifestyle.</title>
        <authorList>
            <person name="Murat C."/>
            <person name="Payen T."/>
            <person name="Noel B."/>
            <person name="Kuo A."/>
            <person name="Morin E."/>
            <person name="Chen J."/>
            <person name="Kohler A."/>
            <person name="Krizsan K."/>
            <person name="Balestrini R."/>
            <person name="Da Silva C."/>
            <person name="Montanini B."/>
            <person name="Hainaut M."/>
            <person name="Levati E."/>
            <person name="Barry K.W."/>
            <person name="Belfiori B."/>
            <person name="Cichocki N."/>
            <person name="Clum A."/>
            <person name="Dockter R.B."/>
            <person name="Fauchery L."/>
            <person name="Guy J."/>
            <person name="Iotti M."/>
            <person name="Le Tacon F."/>
            <person name="Lindquist E.A."/>
            <person name="Lipzen A."/>
            <person name="Malagnac F."/>
            <person name="Mello A."/>
            <person name="Molinier V."/>
            <person name="Miyauchi S."/>
            <person name="Poulain J."/>
            <person name="Riccioni C."/>
            <person name="Rubini A."/>
            <person name="Sitrit Y."/>
            <person name="Splivallo R."/>
            <person name="Traeger S."/>
            <person name="Wang M."/>
            <person name="Zifcakova L."/>
            <person name="Wipf D."/>
            <person name="Zambonelli A."/>
            <person name="Paolocci F."/>
            <person name="Nowrousian M."/>
            <person name="Ottonello S."/>
            <person name="Baldrian P."/>
            <person name="Spatafora J.W."/>
            <person name="Henrissat B."/>
            <person name="Nagy L.G."/>
            <person name="Aury J.M."/>
            <person name="Wincker P."/>
            <person name="Grigoriev I.V."/>
            <person name="Bonfante P."/>
            <person name="Martin F.M."/>
        </authorList>
    </citation>
    <scope>NUCLEOTIDE SEQUENCE [LARGE SCALE GENOMIC DNA]</scope>
    <source>
        <strain evidence="2 3">RN42</strain>
    </source>
</reference>
<organism evidence="2 3">
    <name type="scientific">Ascobolus immersus RN42</name>
    <dbReference type="NCBI Taxonomy" id="1160509"/>
    <lineage>
        <taxon>Eukaryota</taxon>
        <taxon>Fungi</taxon>
        <taxon>Dikarya</taxon>
        <taxon>Ascomycota</taxon>
        <taxon>Pezizomycotina</taxon>
        <taxon>Pezizomycetes</taxon>
        <taxon>Pezizales</taxon>
        <taxon>Ascobolaceae</taxon>
        <taxon>Ascobolus</taxon>
    </lineage>
</organism>
<keyword evidence="3" id="KW-1185">Reference proteome</keyword>
<evidence type="ECO:0000313" key="3">
    <source>
        <dbReference type="Proteomes" id="UP000275078"/>
    </source>
</evidence>
<evidence type="ECO:0000313" key="2">
    <source>
        <dbReference type="EMBL" id="RPA84882.1"/>
    </source>
</evidence>
<accession>A0A3N4IFF4</accession>
<evidence type="ECO:0000256" key="1">
    <source>
        <dbReference type="SAM" id="MobiDB-lite"/>
    </source>
</evidence>
<sequence length="226" mass="24735">MVDLTGAEEVTVMDIPKCSTGKKPSSNPTKDFSDDQAPGRASNPIDLDPTSFPAVPKGFIFVGPPGSNWPTPPKFRPKIRGTSQKARTLRIPPKTVPPPSLVRSDSSTLSEDSNAVASTKSVSLHTNIGKPSPYCDGNPCTCPNNFDQRLIRQDDWPFVDECVPVPSTSHKVRIGCFRNSNRTRCEHGTIWLAIPECCKEDAGDIISPMVDVIRYDINALPGRNYR</sequence>
<feature type="compositionally biased region" description="Polar residues" evidence="1">
    <location>
        <begin position="103"/>
        <end position="116"/>
    </location>
</feature>
<name>A0A3N4IFF4_ASCIM</name>
<protein>
    <submittedName>
        <fullName evidence="2">Uncharacterized protein</fullName>
    </submittedName>
</protein>
<dbReference type="AlphaFoldDB" id="A0A3N4IFF4"/>
<dbReference type="EMBL" id="ML119656">
    <property type="protein sequence ID" value="RPA84882.1"/>
    <property type="molecule type" value="Genomic_DNA"/>
</dbReference>
<gene>
    <name evidence="2" type="ORF">BJ508DRAFT_323074</name>
</gene>